<dbReference type="FunFam" id="1.20.1250.20:FF:000196">
    <property type="entry name" value="MFS toxin efflux pump (AflT)"/>
    <property type="match status" value="1"/>
</dbReference>
<feature type="transmembrane region" description="Helical" evidence="6">
    <location>
        <begin position="92"/>
        <end position="112"/>
    </location>
</feature>
<feature type="transmembrane region" description="Helical" evidence="6">
    <location>
        <begin position="124"/>
        <end position="143"/>
    </location>
</feature>
<evidence type="ECO:0000256" key="4">
    <source>
        <dbReference type="ARBA" id="ARBA00023136"/>
    </source>
</evidence>
<feature type="transmembrane region" description="Helical" evidence="6">
    <location>
        <begin position="196"/>
        <end position="215"/>
    </location>
</feature>
<feature type="transmembrane region" description="Helical" evidence="6">
    <location>
        <begin position="41"/>
        <end position="59"/>
    </location>
</feature>
<name>A0A319EAE0_9EURO</name>
<comment type="subcellular location">
    <subcellularLocation>
        <location evidence="1">Membrane</location>
        <topology evidence="1">Multi-pass membrane protein</topology>
    </subcellularLocation>
</comment>
<evidence type="ECO:0000313" key="9">
    <source>
        <dbReference type="Proteomes" id="UP000247810"/>
    </source>
</evidence>
<dbReference type="STRING" id="1448320.A0A319EAE0"/>
<dbReference type="GO" id="GO:0005886">
    <property type="term" value="C:plasma membrane"/>
    <property type="evidence" value="ECO:0007669"/>
    <property type="project" value="TreeGrafter"/>
</dbReference>
<evidence type="ECO:0000256" key="6">
    <source>
        <dbReference type="SAM" id="Phobius"/>
    </source>
</evidence>
<feature type="transmembrane region" description="Helical" evidence="6">
    <location>
        <begin position="301"/>
        <end position="322"/>
    </location>
</feature>
<organism evidence="8 9">
    <name type="scientific">Aspergillus ellipticus CBS 707.79</name>
    <dbReference type="NCBI Taxonomy" id="1448320"/>
    <lineage>
        <taxon>Eukaryota</taxon>
        <taxon>Fungi</taxon>
        <taxon>Dikarya</taxon>
        <taxon>Ascomycota</taxon>
        <taxon>Pezizomycotina</taxon>
        <taxon>Eurotiomycetes</taxon>
        <taxon>Eurotiomycetidae</taxon>
        <taxon>Eurotiales</taxon>
        <taxon>Aspergillaceae</taxon>
        <taxon>Aspergillus</taxon>
        <taxon>Aspergillus subgen. Circumdati</taxon>
    </lineage>
</organism>
<dbReference type="GO" id="GO:0022857">
    <property type="term" value="F:transmembrane transporter activity"/>
    <property type="evidence" value="ECO:0007669"/>
    <property type="project" value="InterPro"/>
</dbReference>
<keyword evidence="9" id="KW-1185">Reference proteome</keyword>
<dbReference type="VEuPathDB" id="FungiDB:BO71DRAFT_480993"/>
<keyword evidence="2 6" id="KW-0812">Transmembrane</keyword>
<evidence type="ECO:0000256" key="5">
    <source>
        <dbReference type="SAM" id="MobiDB-lite"/>
    </source>
</evidence>
<evidence type="ECO:0000256" key="1">
    <source>
        <dbReference type="ARBA" id="ARBA00004141"/>
    </source>
</evidence>
<feature type="transmembrane region" description="Helical" evidence="6">
    <location>
        <begin position="155"/>
        <end position="175"/>
    </location>
</feature>
<dbReference type="Gene3D" id="1.20.1720.10">
    <property type="entry name" value="Multidrug resistance protein D"/>
    <property type="match status" value="1"/>
</dbReference>
<feature type="compositionally biased region" description="Polar residues" evidence="5">
    <location>
        <begin position="15"/>
        <end position="30"/>
    </location>
</feature>
<feature type="region of interest" description="Disordered" evidence="5">
    <location>
        <begin position="15"/>
        <end position="34"/>
    </location>
</feature>
<dbReference type="Pfam" id="PF07690">
    <property type="entry name" value="MFS_1"/>
    <property type="match status" value="1"/>
</dbReference>
<protein>
    <submittedName>
        <fullName evidence="8">MFS general substrate transporter</fullName>
    </submittedName>
</protein>
<evidence type="ECO:0000256" key="2">
    <source>
        <dbReference type="ARBA" id="ARBA00022692"/>
    </source>
</evidence>
<reference evidence="8 9" key="1">
    <citation type="submission" date="2018-02" db="EMBL/GenBank/DDBJ databases">
        <title>The genomes of Aspergillus section Nigri reveals drivers in fungal speciation.</title>
        <authorList>
            <consortium name="DOE Joint Genome Institute"/>
            <person name="Vesth T.C."/>
            <person name="Nybo J."/>
            <person name="Theobald S."/>
            <person name="Brandl J."/>
            <person name="Frisvad J.C."/>
            <person name="Nielsen K.F."/>
            <person name="Lyhne E.K."/>
            <person name="Kogle M.E."/>
            <person name="Kuo A."/>
            <person name="Riley R."/>
            <person name="Clum A."/>
            <person name="Nolan M."/>
            <person name="Lipzen A."/>
            <person name="Salamov A."/>
            <person name="Henrissat B."/>
            <person name="Wiebenga A."/>
            <person name="De vries R.P."/>
            <person name="Grigoriev I.V."/>
            <person name="Mortensen U.H."/>
            <person name="Andersen M.R."/>
            <person name="Baker S.E."/>
        </authorList>
    </citation>
    <scope>NUCLEOTIDE SEQUENCE [LARGE SCALE GENOMIC DNA]</scope>
    <source>
        <strain evidence="8 9">CBS 707.79</strain>
    </source>
</reference>
<dbReference type="Proteomes" id="UP000247810">
    <property type="component" value="Unassembled WGS sequence"/>
</dbReference>
<feature type="transmembrane region" description="Helical" evidence="6">
    <location>
        <begin position="227"/>
        <end position="247"/>
    </location>
</feature>
<keyword evidence="3 6" id="KW-1133">Transmembrane helix</keyword>
<evidence type="ECO:0000313" key="8">
    <source>
        <dbReference type="EMBL" id="PYH97698.1"/>
    </source>
</evidence>
<dbReference type="CDD" id="cd17502">
    <property type="entry name" value="MFS_Azr1_MDR_like"/>
    <property type="match status" value="1"/>
</dbReference>
<evidence type="ECO:0000256" key="3">
    <source>
        <dbReference type="ARBA" id="ARBA00022989"/>
    </source>
</evidence>
<dbReference type="PROSITE" id="PS50850">
    <property type="entry name" value="MFS"/>
    <property type="match status" value="1"/>
</dbReference>
<dbReference type="OrthoDB" id="10021397at2759"/>
<feature type="transmembrane region" description="Helical" evidence="6">
    <location>
        <begin position="358"/>
        <end position="380"/>
    </location>
</feature>
<dbReference type="Gene3D" id="1.20.1250.20">
    <property type="entry name" value="MFS general substrate transporter like domains"/>
    <property type="match status" value="1"/>
</dbReference>
<keyword evidence="4 6" id="KW-0472">Membrane</keyword>
<proteinExistence type="predicted"/>
<dbReference type="PANTHER" id="PTHR23501:SF199">
    <property type="entry name" value="MFS EFFLUX TRANSPORTER INPD-RELATED"/>
    <property type="match status" value="1"/>
</dbReference>
<dbReference type="EMBL" id="KZ825821">
    <property type="protein sequence ID" value="PYH97698.1"/>
    <property type="molecule type" value="Genomic_DNA"/>
</dbReference>
<evidence type="ECO:0000259" key="7">
    <source>
        <dbReference type="PROSITE" id="PS50850"/>
    </source>
</evidence>
<feature type="domain" description="Major facilitator superfamily (MFS) profile" evidence="7">
    <location>
        <begin position="1"/>
        <end position="491"/>
    </location>
</feature>
<dbReference type="PANTHER" id="PTHR23501">
    <property type="entry name" value="MAJOR FACILITATOR SUPERFAMILY"/>
    <property type="match status" value="1"/>
</dbReference>
<dbReference type="InterPro" id="IPR020846">
    <property type="entry name" value="MFS_dom"/>
</dbReference>
<gene>
    <name evidence="8" type="ORF">BO71DRAFT_480993</name>
</gene>
<dbReference type="InterPro" id="IPR011701">
    <property type="entry name" value="MFS"/>
</dbReference>
<feature type="transmembrane region" description="Helical" evidence="6">
    <location>
        <begin position="392"/>
        <end position="411"/>
    </location>
</feature>
<feature type="transmembrane region" description="Helical" evidence="6">
    <location>
        <begin position="268"/>
        <end position="289"/>
    </location>
</feature>
<feature type="transmembrane region" description="Helical" evidence="6">
    <location>
        <begin position="327"/>
        <end position="346"/>
    </location>
</feature>
<sequence length="533" mass="57839">MKPEISQILEMQNLSQNTPSRGDSPLSTTPFWRPPFPRSQTSSYLLTTCCLILTFGKIYTFYSTKWIFLAAVFIFKIGSLVCGTAPNSVALIIGRAIAGVGSAGLFSGSLLIIAQTAPLERRPIYTASITFMYGVASVTGPLMGGMFTDHVTWRWCFYINLPVGGLTILFIYLCFTAPKSVKTHSGLKSNLSQFDLPGLFFFLPCIVCILLALQWGGATYTWGNVRIIVLFVLFGVLISIFVVLQILEDEKAMVPPRVIKNRNVWGATLFNFCLGGVYFMFIYYLPIWFQAIKNVSATTSGLMNIPMLLGVVVFSIIAGALVSTLGYYTPFMLVAPVLVGIGGGLLSTLTVDAPTGHWLGYQVIMGMGIGVGLQQPMVVVQAALDPADIPSATAIVMFAQILGGAVFVSVAQNVFQNELFRTLAQVPGVDAQAVVDAGATLLRDVVSPEVLSQVLTAYNMAVTHTFYVGMAIGSLSLLGALPVEWLSVQEEEEEEARDGRSLRGTSTRAGSCLQVWHYVTDPITTTQETQQDR</sequence>
<dbReference type="InterPro" id="IPR036259">
    <property type="entry name" value="MFS_trans_sf"/>
</dbReference>
<accession>A0A319EAE0</accession>
<dbReference type="AlphaFoldDB" id="A0A319EAE0"/>
<feature type="transmembrane region" description="Helical" evidence="6">
    <location>
        <begin position="66"/>
        <end position="86"/>
    </location>
</feature>
<dbReference type="SUPFAM" id="SSF103473">
    <property type="entry name" value="MFS general substrate transporter"/>
    <property type="match status" value="1"/>
</dbReference>